<reference evidence="3 4" key="1">
    <citation type="submission" date="2018-06" db="EMBL/GenBank/DDBJ databases">
        <title>Genomic Encyclopedia of Type Strains, Phase IV (KMG-IV): sequencing the most valuable type-strain genomes for metagenomic binning, comparative biology and taxonomic classification.</title>
        <authorList>
            <person name="Goeker M."/>
        </authorList>
    </citation>
    <scope>NUCLEOTIDE SEQUENCE [LARGE SCALE GENOMIC DNA]</scope>
    <source>
        <strain evidence="3 4">DSM 26720</strain>
    </source>
</reference>
<sequence length="269" mass="29104">MRYKYSIFLALAVLALQPSAQAATSPWTDTPGGRVRVIIEDGIAQGELRGVLQVDLQAGWKTYWRNPGDSGVPPQVSVADGVKAKIDFPAPEYFGADQKGGIGYSRPVSLPLTFQLAQPKNQLKGNAFLGVCDKICIPVLVDFDLPLTSEAEIASSQKTPQINPQAIAEKTVIDAAFQQLPRAATPEFGVKSFERDADRIIVEVALPDQSAQGELFLSSEQFSLSVAEPVEGEPQKFMAKIYGKTDQEAEIDYTLVQNGQAVSGTLTFK</sequence>
<feature type="signal peptide" evidence="1">
    <location>
        <begin position="1"/>
        <end position="22"/>
    </location>
</feature>
<dbReference type="RefSeq" id="WP_111574124.1">
    <property type="nucleotide sequence ID" value="NZ_JBHEEY010000001.1"/>
</dbReference>
<dbReference type="OrthoDB" id="9811036at2"/>
<dbReference type="AlphaFoldDB" id="A0A364K0D6"/>
<dbReference type="Pfam" id="PF11412">
    <property type="entry name" value="DsbD_N"/>
    <property type="match status" value="1"/>
</dbReference>
<keyword evidence="4" id="KW-1185">Reference proteome</keyword>
<name>A0A364K0D6_9HYPH</name>
<protein>
    <submittedName>
        <fullName evidence="3">DsbC/DsbD-like thiol-disulfide interchange protein</fullName>
    </submittedName>
</protein>
<evidence type="ECO:0000259" key="2">
    <source>
        <dbReference type="Pfam" id="PF11412"/>
    </source>
</evidence>
<evidence type="ECO:0000313" key="4">
    <source>
        <dbReference type="Proteomes" id="UP000249453"/>
    </source>
</evidence>
<evidence type="ECO:0000256" key="1">
    <source>
        <dbReference type="SAM" id="SignalP"/>
    </source>
</evidence>
<proteinExistence type="predicted"/>
<dbReference type="InterPro" id="IPR028250">
    <property type="entry name" value="DsbDN"/>
</dbReference>
<comment type="caution">
    <text evidence="3">The sequence shown here is derived from an EMBL/GenBank/DDBJ whole genome shotgun (WGS) entry which is preliminary data.</text>
</comment>
<gene>
    <name evidence="3" type="ORF">C7374_101633</name>
</gene>
<dbReference type="Proteomes" id="UP000249453">
    <property type="component" value="Unassembled WGS sequence"/>
</dbReference>
<feature type="chain" id="PRO_5016808810" evidence="1">
    <location>
        <begin position="23"/>
        <end position="269"/>
    </location>
</feature>
<organism evidence="3 4">
    <name type="scientific">Falsochrobactrum ovis</name>
    <dbReference type="NCBI Taxonomy" id="1293442"/>
    <lineage>
        <taxon>Bacteria</taxon>
        <taxon>Pseudomonadati</taxon>
        <taxon>Pseudomonadota</taxon>
        <taxon>Alphaproteobacteria</taxon>
        <taxon>Hyphomicrobiales</taxon>
        <taxon>Brucellaceae</taxon>
        <taxon>Falsochrobactrum</taxon>
    </lineage>
</organism>
<feature type="domain" description="Thiol:disulfide interchange protein DsbD N-terminal" evidence="2">
    <location>
        <begin position="44"/>
        <end position="143"/>
    </location>
</feature>
<evidence type="ECO:0000313" key="3">
    <source>
        <dbReference type="EMBL" id="RAK34299.1"/>
    </source>
</evidence>
<accession>A0A364K0D6</accession>
<keyword evidence="1" id="KW-0732">Signal</keyword>
<dbReference type="EMBL" id="QLMK01000001">
    <property type="protein sequence ID" value="RAK34299.1"/>
    <property type="molecule type" value="Genomic_DNA"/>
</dbReference>